<dbReference type="NCBIfam" id="TIGR01145">
    <property type="entry name" value="ATP_synt_delta"/>
    <property type="match status" value="1"/>
</dbReference>
<evidence type="ECO:0000313" key="10">
    <source>
        <dbReference type="Proteomes" id="UP001360424"/>
    </source>
</evidence>
<dbReference type="InterPro" id="IPR026015">
    <property type="entry name" value="ATP_synth_OSCP/delta_N_sf"/>
</dbReference>
<keyword evidence="6 8" id="KW-0139">CF(1)</keyword>
<proteinExistence type="inferred from homology"/>
<reference evidence="9" key="1">
    <citation type="submission" date="2023-09" db="EMBL/GenBank/DDBJ databases">
        <title>Genomes of two closely related lineages of the louse Polyplax serrata with different host specificities.</title>
        <authorList>
            <person name="Martinu J."/>
            <person name="Tarabai H."/>
            <person name="Stefka J."/>
            <person name="Hypsa V."/>
        </authorList>
    </citation>
    <scope>NUCLEOTIDE SEQUENCE [LARGE SCALE GENOMIC DNA]</scope>
    <source>
        <strain evidence="9">HR10_N</strain>
    </source>
</reference>
<evidence type="ECO:0000256" key="2">
    <source>
        <dbReference type="ARBA" id="ARBA00022448"/>
    </source>
</evidence>
<dbReference type="EMBL" id="CP135136">
    <property type="protein sequence ID" value="WWR11844.1"/>
    <property type="molecule type" value="Genomic_DNA"/>
</dbReference>
<evidence type="ECO:0000256" key="3">
    <source>
        <dbReference type="ARBA" id="ARBA00022781"/>
    </source>
</evidence>
<keyword evidence="10" id="KW-1185">Reference proteome</keyword>
<evidence type="ECO:0000256" key="7">
    <source>
        <dbReference type="ARBA" id="ARBA00023310"/>
    </source>
</evidence>
<dbReference type="Proteomes" id="UP001360424">
    <property type="component" value="Chromosome"/>
</dbReference>
<dbReference type="Pfam" id="PF00213">
    <property type="entry name" value="OSCP"/>
    <property type="match status" value="1"/>
</dbReference>
<keyword evidence="8" id="KW-1003">Cell membrane</keyword>
<dbReference type="PRINTS" id="PR00125">
    <property type="entry name" value="ATPASEDELTA"/>
</dbReference>
<keyword evidence="4 8" id="KW-0406">Ion transport</keyword>
<name>A0ABZ2H110_9GAMM</name>
<evidence type="ECO:0000256" key="6">
    <source>
        <dbReference type="ARBA" id="ARBA00023196"/>
    </source>
</evidence>
<dbReference type="PANTHER" id="PTHR11910">
    <property type="entry name" value="ATP SYNTHASE DELTA CHAIN"/>
    <property type="match status" value="1"/>
</dbReference>
<dbReference type="SUPFAM" id="SSF47928">
    <property type="entry name" value="N-terminal domain of the delta subunit of the F1F0-ATP synthase"/>
    <property type="match status" value="1"/>
</dbReference>
<organism evidence="9 10">
    <name type="scientific">Candidatus Legionella polyplacis</name>
    <dbReference type="NCBI Taxonomy" id="2005262"/>
    <lineage>
        <taxon>Bacteria</taxon>
        <taxon>Pseudomonadati</taxon>
        <taxon>Pseudomonadota</taxon>
        <taxon>Gammaproteobacteria</taxon>
        <taxon>Legionellales</taxon>
        <taxon>Legionellaceae</taxon>
        <taxon>Legionella</taxon>
    </lineage>
</organism>
<comment type="function">
    <text evidence="8">F(1)F(0) ATP synthase produces ATP from ADP in the presence of a proton or sodium gradient. F-type ATPases consist of two structural domains, F(1) containing the extramembraneous catalytic core and F(0) containing the membrane proton channel, linked together by a central stalk and a peripheral stalk. During catalysis, ATP synthesis in the catalytic domain of F(1) is coupled via a rotary mechanism of the central stalk subunits to proton translocation.</text>
</comment>
<sequence length="181" mass="21524">MITFNKNLKKIYVEIILAYSMKNRTMVDWLNILKFFTKIVLNTEIVSLIRRYNLTVSQQKNLLMLDMFDDFKDRNILEKFLDVVISNGHFLFLSEIYREFSFLYYEMKNITMVYVITFLKLSISYQKKLINILNKKLDSEIKLEILIDKSILGGVILIIGDFVIDNSIKRKLEKLKVNLTE</sequence>
<protein>
    <recommendedName>
        <fullName evidence="8">ATP synthase subunit delta</fullName>
    </recommendedName>
    <alternativeName>
        <fullName evidence="8">ATP synthase F(1) sector subunit delta</fullName>
    </alternativeName>
    <alternativeName>
        <fullName evidence="8">F-type ATPase subunit delta</fullName>
        <shortName evidence="8">F-ATPase subunit delta</shortName>
    </alternativeName>
</protein>
<comment type="subcellular location">
    <subcellularLocation>
        <location evidence="8">Cell membrane</location>
        <topology evidence="8">Peripheral membrane protein</topology>
    </subcellularLocation>
    <subcellularLocation>
        <location evidence="1">Membrane</location>
    </subcellularLocation>
</comment>
<comment type="similarity">
    <text evidence="8">Belongs to the ATPase delta chain family.</text>
</comment>
<evidence type="ECO:0000256" key="4">
    <source>
        <dbReference type="ARBA" id="ARBA00023065"/>
    </source>
</evidence>
<evidence type="ECO:0000256" key="8">
    <source>
        <dbReference type="HAMAP-Rule" id="MF_01416"/>
    </source>
</evidence>
<comment type="function">
    <text evidence="8">This protein is part of the stalk that links CF(0) to CF(1). It either transmits conformational changes from CF(0) to CF(1) or is implicated in proton conduction.</text>
</comment>
<keyword evidence="5 8" id="KW-0472">Membrane</keyword>
<dbReference type="InterPro" id="IPR000711">
    <property type="entry name" value="ATPase_OSCP/dsu"/>
</dbReference>
<evidence type="ECO:0000256" key="1">
    <source>
        <dbReference type="ARBA" id="ARBA00004370"/>
    </source>
</evidence>
<dbReference type="HAMAP" id="MF_01416">
    <property type="entry name" value="ATP_synth_delta_bact"/>
    <property type="match status" value="1"/>
</dbReference>
<gene>
    <name evidence="8 9" type="primary">atpH</name>
    <name evidence="9" type="ORF">RQL38_01600</name>
</gene>
<dbReference type="RefSeq" id="WP_338521290.1">
    <property type="nucleotide sequence ID" value="NZ_CP135136.1"/>
</dbReference>
<dbReference type="Gene3D" id="1.10.520.20">
    <property type="entry name" value="N-terminal domain of the delta subunit of the F1F0-ATP synthase"/>
    <property type="match status" value="1"/>
</dbReference>
<keyword evidence="7 8" id="KW-0066">ATP synthesis</keyword>
<keyword evidence="2 8" id="KW-0813">Transport</keyword>
<accession>A0ABZ2H110</accession>
<keyword evidence="3 8" id="KW-0375">Hydrogen ion transport</keyword>
<evidence type="ECO:0000313" key="9">
    <source>
        <dbReference type="EMBL" id="WWR11844.1"/>
    </source>
</evidence>
<evidence type="ECO:0000256" key="5">
    <source>
        <dbReference type="ARBA" id="ARBA00023136"/>
    </source>
</evidence>